<name>A0A059MPJ1_9NOCA</name>
<reference evidence="15" key="3">
    <citation type="submission" date="2022-09" db="EMBL/GenBank/DDBJ databases">
        <title>The genome sequence of Rhodococcus aetherivorans N1.</title>
        <authorList>
            <person name="Jiang W."/>
        </authorList>
    </citation>
    <scope>NUCLEOTIDE SEQUENCE</scope>
    <source>
        <strain evidence="15">N1</strain>
    </source>
</reference>
<dbReference type="EMBL" id="BLAH01000113">
    <property type="protein sequence ID" value="GES39266.1"/>
    <property type="molecule type" value="Genomic_DNA"/>
</dbReference>
<dbReference type="Proteomes" id="UP000325466">
    <property type="component" value="Unassembled WGS sequence"/>
</dbReference>
<evidence type="ECO:0000256" key="8">
    <source>
        <dbReference type="ARBA" id="ARBA00022679"/>
    </source>
</evidence>
<evidence type="ECO:0000256" key="9">
    <source>
        <dbReference type="ARBA" id="ARBA00033102"/>
    </source>
</evidence>
<evidence type="ECO:0000256" key="7">
    <source>
        <dbReference type="ARBA" id="ARBA00022676"/>
    </source>
</evidence>
<evidence type="ECO:0000256" key="3">
    <source>
        <dbReference type="ARBA" id="ARBA00009400"/>
    </source>
</evidence>
<dbReference type="PIRSF" id="PIRSF006250">
    <property type="entry name" value="NadC_ModD"/>
    <property type="match status" value="1"/>
</dbReference>
<reference evidence="14" key="2">
    <citation type="submission" date="2019-10" db="EMBL/GenBank/DDBJ databases">
        <title>Draft genome sequence of Rhodococcus aetherivorans JCM 14343.</title>
        <authorList>
            <person name="Inoue D."/>
            <person name="Nakazawa M."/>
            <person name="Yamamoto N."/>
            <person name="Sei K."/>
            <person name="Ike M."/>
        </authorList>
    </citation>
    <scope>NUCLEOTIDE SEQUENCE</scope>
    <source>
        <strain evidence="14">JCM 14343</strain>
    </source>
</reference>
<feature type="domain" description="Quinolinate phosphoribosyl transferase N-terminal" evidence="13">
    <location>
        <begin position="32"/>
        <end position="119"/>
    </location>
</feature>
<evidence type="ECO:0000256" key="10">
    <source>
        <dbReference type="ARBA" id="ARBA00047445"/>
    </source>
</evidence>
<dbReference type="Pfam" id="PF02749">
    <property type="entry name" value="QRPTase_N"/>
    <property type="match status" value="1"/>
</dbReference>
<dbReference type="SUPFAM" id="SSF54675">
    <property type="entry name" value="Nicotinate/Quinolinate PRTase N-terminal domain-like"/>
    <property type="match status" value="1"/>
</dbReference>
<dbReference type="Gene3D" id="3.20.20.70">
    <property type="entry name" value="Aldolase class I"/>
    <property type="match status" value="1"/>
</dbReference>
<evidence type="ECO:0000259" key="13">
    <source>
        <dbReference type="Pfam" id="PF02749"/>
    </source>
</evidence>
<dbReference type="SUPFAM" id="SSF51690">
    <property type="entry name" value="Nicotinate/Quinolinate PRTase C-terminal domain-like"/>
    <property type="match status" value="1"/>
</dbReference>
<dbReference type="KEGG" id="rav:AAT18_15020"/>
<evidence type="ECO:0000256" key="6">
    <source>
        <dbReference type="ARBA" id="ARBA00022642"/>
    </source>
</evidence>
<dbReference type="CDD" id="cd01572">
    <property type="entry name" value="QPRTase"/>
    <property type="match status" value="1"/>
</dbReference>
<evidence type="ECO:0000256" key="2">
    <source>
        <dbReference type="ARBA" id="ARBA00004893"/>
    </source>
</evidence>
<evidence type="ECO:0000256" key="4">
    <source>
        <dbReference type="ARBA" id="ARBA00011944"/>
    </source>
</evidence>
<protein>
    <recommendedName>
        <fullName evidence="5">Nicotinate-nucleotide pyrophosphorylase [carboxylating]</fullName>
        <ecNumber evidence="4">2.4.2.19</ecNumber>
    </recommendedName>
    <alternativeName>
        <fullName evidence="9">Quinolinate phosphoribosyltransferase [decarboxylating]</fullName>
    </alternativeName>
</protein>
<sequence>MASTELPAGLDRDETLALVRVALDEDLRYGPDVTTAATVPADAVATASVVPRSPGTVAGIDIGLLVLDEVLGAGDYEVLDRAVDGHRAAAGEAVLTVQAPTRGLLTAERTMLNLMCHLSGIATATAQWVDAVAGTDAKIRDSRKTLPGLRALQKYAVRVGGGVNHRMGLGDAALIKDNHVVAAGSVVAALRAVRAQAPDLECEVEVDSLEQFDEVLAENVELILLDNFPLWQTQIAVQRRNTHAPQTRLESSGGLTLDVAADYARTGVDYLAVGALTHSVTVLDLGLDM</sequence>
<dbReference type="InterPro" id="IPR022412">
    <property type="entry name" value="Quinolinate_PRibosylTrfase_N"/>
</dbReference>
<dbReference type="FunFam" id="3.20.20.70:FF:000030">
    <property type="entry name" value="Nicotinate-nucleotide pyrophosphorylase, carboxylating"/>
    <property type="match status" value="1"/>
</dbReference>
<accession>N1M7Q1</accession>
<evidence type="ECO:0000256" key="11">
    <source>
        <dbReference type="PIRNR" id="PIRNR006250"/>
    </source>
</evidence>
<dbReference type="InterPro" id="IPR037128">
    <property type="entry name" value="Quinolinate_PRibosylTase_N_sf"/>
</dbReference>
<dbReference type="GO" id="GO:0009435">
    <property type="term" value="P:NAD+ biosynthetic process"/>
    <property type="evidence" value="ECO:0007669"/>
    <property type="project" value="InterPro"/>
</dbReference>
<dbReference type="GeneID" id="83621541"/>
<evidence type="ECO:0000313" key="16">
    <source>
        <dbReference type="Proteomes" id="UP000325466"/>
    </source>
</evidence>
<dbReference type="EC" id="2.4.2.19" evidence="4"/>
<evidence type="ECO:0000313" key="14">
    <source>
        <dbReference type="EMBL" id="GES39266.1"/>
    </source>
</evidence>
<comment type="catalytic activity">
    <reaction evidence="10">
        <text>nicotinate beta-D-ribonucleotide + CO2 + diphosphate = quinolinate + 5-phospho-alpha-D-ribose 1-diphosphate + 2 H(+)</text>
        <dbReference type="Rhea" id="RHEA:12733"/>
        <dbReference type="ChEBI" id="CHEBI:15378"/>
        <dbReference type="ChEBI" id="CHEBI:16526"/>
        <dbReference type="ChEBI" id="CHEBI:29959"/>
        <dbReference type="ChEBI" id="CHEBI:33019"/>
        <dbReference type="ChEBI" id="CHEBI:57502"/>
        <dbReference type="ChEBI" id="CHEBI:58017"/>
        <dbReference type="EC" id="2.4.2.19"/>
    </reaction>
</comment>
<dbReference type="PANTHER" id="PTHR32179">
    <property type="entry name" value="NICOTINATE-NUCLEOTIDE PYROPHOSPHORYLASE [CARBOXYLATING]"/>
    <property type="match status" value="1"/>
</dbReference>
<dbReference type="Proteomes" id="UP001163947">
    <property type="component" value="Chromosome"/>
</dbReference>
<keyword evidence="7 11" id="KW-0328">Glycosyltransferase</keyword>
<gene>
    <name evidence="15" type="primary">nadC</name>
    <name evidence="15" type="ORF">OCS65_13950</name>
    <name evidence="14" type="ORF">RAJCM14343_4534</name>
</gene>
<comment type="function">
    <text evidence="1">Involved in the catabolism of quinolinic acid (QA).</text>
</comment>
<reference evidence="14 16" key="1">
    <citation type="journal article" date="2018" name="Biodegradation">
        <title>1,4-Dioxane degradation characteristics of Rhodococcus aetherivorans JCM 14343.</title>
        <authorList>
            <person name="Inoue D."/>
            <person name="Tsunoda T."/>
            <person name="Yamamoto N."/>
            <person name="Ike M."/>
            <person name="Sei K."/>
        </authorList>
    </citation>
    <scope>NUCLEOTIDE SEQUENCE [LARGE SCALE GENOMIC DNA]</scope>
    <source>
        <strain evidence="14 16">JCM 14343</strain>
    </source>
</reference>
<evidence type="ECO:0000313" key="17">
    <source>
        <dbReference type="Proteomes" id="UP001163947"/>
    </source>
</evidence>
<keyword evidence="16" id="KW-1185">Reference proteome</keyword>
<comment type="similarity">
    <text evidence="3 11">Belongs to the NadC/ModD family.</text>
</comment>
<dbReference type="AlphaFoldDB" id="A0A059MPJ1"/>
<dbReference type="InterPro" id="IPR004393">
    <property type="entry name" value="NadC"/>
</dbReference>
<accession>A0A059MPJ1</accession>
<dbReference type="NCBIfam" id="TIGR00078">
    <property type="entry name" value="nadC"/>
    <property type="match status" value="1"/>
</dbReference>
<evidence type="ECO:0000313" key="15">
    <source>
        <dbReference type="EMBL" id="UYF91658.1"/>
    </source>
</evidence>
<dbReference type="InterPro" id="IPR027277">
    <property type="entry name" value="NadC/ModD"/>
</dbReference>
<comment type="pathway">
    <text evidence="2">Cofactor biosynthesis; NAD(+) biosynthesis; nicotinate D-ribonucleotide from quinolinate: step 1/1.</text>
</comment>
<dbReference type="RefSeq" id="WP_006941300.1">
    <property type="nucleotide sequence ID" value="NZ_BAAAYP010000024.1"/>
</dbReference>
<evidence type="ECO:0000256" key="1">
    <source>
        <dbReference type="ARBA" id="ARBA00003237"/>
    </source>
</evidence>
<dbReference type="EMBL" id="CP106982">
    <property type="protein sequence ID" value="UYF91658.1"/>
    <property type="molecule type" value="Genomic_DNA"/>
</dbReference>
<keyword evidence="8 11" id="KW-0808">Transferase</keyword>
<dbReference type="GO" id="GO:0004514">
    <property type="term" value="F:nicotinate-nucleotide diphosphorylase (carboxylating) activity"/>
    <property type="evidence" value="ECO:0007669"/>
    <property type="project" value="UniProtKB-EC"/>
</dbReference>
<evidence type="ECO:0000259" key="12">
    <source>
        <dbReference type="Pfam" id="PF01729"/>
    </source>
</evidence>
<accession>A0A0F6S8J2</accession>
<feature type="domain" description="Quinolinate phosphoribosyl transferase C-terminal" evidence="12">
    <location>
        <begin position="121"/>
        <end position="288"/>
    </location>
</feature>
<dbReference type="InterPro" id="IPR013785">
    <property type="entry name" value="Aldolase_TIM"/>
</dbReference>
<dbReference type="InterPro" id="IPR002638">
    <property type="entry name" value="Quinolinate_PRibosylTrfase_C"/>
</dbReference>
<dbReference type="PANTHER" id="PTHR32179:SF3">
    <property type="entry name" value="NICOTINATE-NUCLEOTIDE PYROPHOSPHORYLASE [CARBOXYLATING]"/>
    <property type="match status" value="1"/>
</dbReference>
<dbReference type="GO" id="GO:0034213">
    <property type="term" value="P:quinolinate catabolic process"/>
    <property type="evidence" value="ECO:0007669"/>
    <property type="project" value="TreeGrafter"/>
</dbReference>
<evidence type="ECO:0000256" key="5">
    <source>
        <dbReference type="ARBA" id="ARBA00020990"/>
    </source>
</evidence>
<organism evidence="15 17">
    <name type="scientific">Rhodococcus aetherivorans</name>
    <dbReference type="NCBI Taxonomy" id="191292"/>
    <lineage>
        <taxon>Bacteria</taxon>
        <taxon>Bacillati</taxon>
        <taxon>Actinomycetota</taxon>
        <taxon>Actinomycetes</taxon>
        <taxon>Mycobacteriales</taxon>
        <taxon>Nocardiaceae</taxon>
        <taxon>Rhodococcus</taxon>
    </lineage>
</organism>
<proteinExistence type="inferred from homology"/>
<dbReference type="GO" id="GO:0005737">
    <property type="term" value="C:cytoplasm"/>
    <property type="evidence" value="ECO:0007669"/>
    <property type="project" value="TreeGrafter"/>
</dbReference>
<dbReference type="Pfam" id="PF01729">
    <property type="entry name" value="QRPTase_C"/>
    <property type="match status" value="1"/>
</dbReference>
<dbReference type="InterPro" id="IPR036068">
    <property type="entry name" value="Nicotinate_pribotase-like_C"/>
</dbReference>
<dbReference type="Gene3D" id="3.90.1170.20">
    <property type="entry name" value="Quinolinate phosphoribosyl transferase, N-terminal domain"/>
    <property type="match status" value="1"/>
</dbReference>
<keyword evidence="6" id="KW-0662">Pyridine nucleotide biosynthesis</keyword>